<dbReference type="EMBL" id="VIGI01000004">
    <property type="protein sequence ID" value="KAB8301129.1"/>
    <property type="molecule type" value="Genomic_DNA"/>
</dbReference>
<reference evidence="1 2" key="1">
    <citation type="submission" date="2019-06" db="EMBL/GenBank/DDBJ databases">
        <title>Genome Sequence of the Brown Rot Fungal Pathogen Monilinia laxa.</title>
        <authorList>
            <person name="De Miccolis Angelini R.M."/>
            <person name="Landi L."/>
            <person name="Abate D."/>
            <person name="Pollastro S."/>
            <person name="Romanazzi G."/>
            <person name="Faretra F."/>
        </authorList>
    </citation>
    <scope>NUCLEOTIDE SEQUENCE [LARGE SCALE GENOMIC DNA]</scope>
    <source>
        <strain evidence="1 2">Mlax316</strain>
    </source>
</reference>
<sequence length="105" mass="11866">MLELGIGLGVLHRRRYTLWSIAEVIRYVHVQGQPFLLVPTVSNSDLICSNILVAEHFCVYSISFYCVSSTLCIHLTMKQKLALATRVCSHNRQIIAHLAITLLSR</sequence>
<protein>
    <submittedName>
        <fullName evidence="1">Uncharacterized protein</fullName>
    </submittedName>
</protein>
<proteinExistence type="predicted"/>
<gene>
    <name evidence="1" type="ORF">EYC80_003031</name>
</gene>
<evidence type="ECO:0000313" key="1">
    <source>
        <dbReference type="EMBL" id="KAB8301129.1"/>
    </source>
</evidence>
<accession>A0A5N6KCG5</accession>
<name>A0A5N6KCG5_MONLA</name>
<dbReference type="Proteomes" id="UP000326757">
    <property type="component" value="Unassembled WGS sequence"/>
</dbReference>
<dbReference type="AlphaFoldDB" id="A0A5N6KCG5"/>
<organism evidence="1 2">
    <name type="scientific">Monilinia laxa</name>
    <name type="common">Brown rot fungus</name>
    <name type="synonym">Sclerotinia laxa</name>
    <dbReference type="NCBI Taxonomy" id="61186"/>
    <lineage>
        <taxon>Eukaryota</taxon>
        <taxon>Fungi</taxon>
        <taxon>Dikarya</taxon>
        <taxon>Ascomycota</taxon>
        <taxon>Pezizomycotina</taxon>
        <taxon>Leotiomycetes</taxon>
        <taxon>Helotiales</taxon>
        <taxon>Sclerotiniaceae</taxon>
        <taxon>Monilinia</taxon>
    </lineage>
</organism>
<keyword evidence="2" id="KW-1185">Reference proteome</keyword>
<comment type="caution">
    <text evidence="1">The sequence shown here is derived from an EMBL/GenBank/DDBJ whole genome shotgun (WGS) entry which is preliminary data.</text>
</comment>
<evidence type="ECO:0000313" key="2">
    <source>
        <dbReference type="Proteomes" id="UP000326757"/>
    </source>
</evidence>